<sequence>MVPIRLHLILLREQETHTPLIAANTLTRATYPHPSPLPRNAHSSTTSTPNFDSFPYDALKRLPTKSHSQTWPALVPLPSYYFIATTSATQTLRNNT</sequence>
<protein>
    <submittedName>
        <fullName evidence="2">Uncharacterized protein</fullName>
    </submittedName>
</protein>
<name>A0A067NVU2_PLEO1</name>
<evidence type="ECO:0000313" key="3">
    <source>
        <dbReference type="Proteomes" id="UP000027073"/>
    </source>
</evidence>
<evidence type="ECO:0000256" key="1">
    <source>
        <dbReference type="SAM" id="MobiDB-lite"/>
    </source>
</evidence>
<evidence type="ECO:0000313" key="2">
    <source>
        <dbReference type="EMBL" id="KDQ28237.1"/>
    </source>
</evidence>
<feature type="region of interest" description="Disordered" evidence="1">
    <location>
        <begin position="29"/>
        <end position="49"/>
    </location>
</feature>
<dbReference type="InParanoid" id="A0A067NVU2"/>
<dbReference type="EMBL" id="KL198008">
    <property type="protein sequence ID" value="KDQ28237.1"/>
    <property type="molecule type" value="Genomic_DNA"/>
</dbReference>
<proteinExistence type="predicted"/>
<dbReference type="Proteomes" id="UP000027073">
    <property type="component" value="Unassembled WGS sequence"/>
</dbReference>
<organism evidence="2 3">
    <name type="scientific">Pleurotus ostreatus (strain PC15)</name>
    <name type="common">Oyster mushroom</name>
    <dbReference type="NCBI Taxonomy" id="1137138"/>
    <lineage>
        <taxon>Eukaryota</taxon>
        <taxon>Fungi</taxon>
        <taxon>Dikarya</taxon>
        <taxon>Basidiomycota</taxon>
        <taxon>Agaricomycotina</taxon>
        <taxon>Agaricomycetes</taxon>
        <taxon>Agaricomycetidae</taxon>
        <taxon>Agaricales</taxon>
        <taxon>Pleurotineae</taxon>
        <taxon>Pleurotaceae</taxon>
        <taxon>Pleurotus</taxon>
    </lineage>
</organism>
<dbReference type="AlphaFoldDB" id="A0A067NVU2"/>
<dbReference type="HOGENOM" id="CLU_2360615_0_0_1"/>
<dbReference type="VEuPathDB" id="FungiDB:PLEOSDRAFT_1089642"/>
<gene>
    <name evidence="2" type="ORF">PLEOSDRAFT_1089642</name>
</gene>
<accession>A0A067NVU2</accession>
<reference evidence="3" key="1">
    <citation type="journal article" date="2014" name="Proc. Natl. Acad. Sci. U.S.A.">
        <title>Extensive sampling of basidiomycete genomes demonstrates inadequacy of the white-rot/brown-rot paradigm for wood decay fungi.</title>
        <authorList>
            <person name="Riley R."/>
            <person name="Salamov A.A."/>
            <person name="Brown D.W."/>
            <person name="Nagy L.G."/>
            <person name="Floudas D."/>
            <person name="Held B.W."/>
            <person name="Levasseur A."/>
            <person name="Lombard V."/>
            <person name="Morin E."/>
            <person name="Otillar R."/>
            <person name="Lindquist E.A."/>
            <person name="Sun H."/>
            <person name="LaButti K.M."/>
            <person name="Schmutz J."/>
            <person name="Jabbour D."/>
            <person name="Luo H."/>
            <person name="Baker S.E."/>
            <person name="Pisabarro A.G."/>
            <person name="Walton J.D."/>
            <person name="Blanchette R.A."/>
            <person name="Henrissat B."/>
            <person name="Martin F."/>
            <person name="Cullen D."/>
            <person name="Hibbett D.S."/>
            <person name="Grigoriev I.V."/>
        </authorList>
    </citation>
    <scope>NUCLEOTIDE SEQUENCE [LARGE SCALE GENOMIC DNA]</scope>
    <source>
        <strain evidence="3">PC15</strain>
    </source>
</reference>